<dbReference type="InterPro" id="IPR015187">
    <property type="entry name" value="BRCA2_OB_1"/>
</dbReference>
<dbReference type="InterPro" id="IPR015188">
    <property type="entry name" value="BRCA2_OB_3"/>
</dbReference>
<feature type="domain" description="Breast cancer type 2 susceptibility protein helical" evidence="3">
    <location>
        <begin position="315"/>
        <end position="364"/>
    </location>
</feature>
<evidence type="ECO:0000259" key="1">
    <source>
        <dbReference type="Pfam" id="PF09103"/>
    </source>
</evidence>
<evidence type="ECO:0000259" key="3">
    <source>
        <dbReference type="Pfam" id="PF09169"/>
    </source>
</evidence>
<comment type="caution">
    <text evidence="4">The sequence shown here is derived from an EMBL/GenBank/DDBJ whole genome shotgun (WGS) entry which is preliminary data.</text>
</comment>
<dbReference type="GO" id="GO:0006355">
    <property type="term" value="P:regulation of DNA-templated transcription"/>
    <property type="evidence" value="ECO:0007669"/>
    <property type="project" value="TreeGrafter"/>
</dbReference>
<keyword evidence="5" id="KW-1185">Reference proteome</keyword>
<dbReference type="InterPro" id="IPR012340">
    <property type="entry name" value="NA-bd_OB-fold"/>
</dbReference>
<dbReference type="SUPFAM" id="SSF81872">
    <property type="entry name" value="BRCA2 helical domain"/>
    <property type="match status" value="1"/>
</dbReference>
<dbReference type="OrthoDB" id="21095at2759"/>
<dbReference type="Gene3D" id="2.40.50.140">
    <property type="entry name" value="Nucleic acid-binding proteins"/>
    <property type="match status" value="3"/>
</dbReference>
<dbReference type="Gene3D" id="6.10.70.10">
    <property type="match status" value="1"/>
</dbReference>
<dbReference type="AlphaFoldDB" id="A0A9N8WT83"/>
<dbReference type="PANTHER" id="PTHR11289:SF0">
    <property type="entry name" value="BREAST CANCER TYPE 2 SUSCEPTIBILITY PROTEIN"/>
    <property type="match status" value="1"/>
</dbReference>
<protein>
    <submittedName>
        <fullName evidence="4">6598_t:CDS:1</fullName>
    </submittedName>
</protein>
<dbReference type="Pfam" id="PF09169">
    <property type="entry name" value="BRCA-2_helical"/>
    <property type="match status" value="1"/>
</dbReference>
<proteinExistence type="predicted"/>
<dbReference type="Pfam" id="PF09104">
    <property type="entry name" value="BRCA-2_OB3"/>
    <property type="match status" value="1"/>
</dbReference>
<sequence>MTWVGILNLEFGYISLTFFVFSMMDTFSTASGHRLNLVSKDSFERTRKKFEADFQENSLENNRCFSNANENGVKSKDTLNSANSSFNFDLFDSPVKSLGFSSANMKQLKHVSTESLIKARRSLGFDSEDNDKIFGDFTLEEKNELLSQQPNSKVITERISYENCVTKNDYKMSESSTTLSTLNFKKSTPKLKNQPHSKRVHESNFLNKIHPFTPLKTKKPRRILHPNLSDNLNSQSLQKSMDLDHPSPNQIQKLFDLTAPAKRYKLKDFVSNYPHKFSLSNLLKLNIPLEVIEMTPLLAASYCFTKSCDKKWENSTWGPNEAIFSLIEYGADPNLIDKKWVYNHYQLIVWKIASLIRSYEREINCAQRSVLKLIIEGDGDPSWPMVLCVSGIYEESDSLDKTEEMSKIKYSLELTDSWYKIRAIIDQPLQRAILKSKIRIGYKLEICGAKIECKSTGIPVLEALSSKIRLKLSANSTKLANWDAKLGIRKFHPYALLRSLSPDGGFVHAIDIIIQRKYPLFFRETMKDGTVVVRDVRNEENARKEHEKLDIIISPKKYIIEFQSITSGEELYRLLHNNLEAFEFSQNMNSKQIERLHDYMQRKEQKKASKMNQWISEQLEMLDGTRDVVPFFKIRVCDYHSYSNDPCNNEKEAIITIWNPEEHLIDSLREGQRYQIHSLSTAINQSLPIRLNSVGHSTLWKELSIDTNKKLYVPRKITLCDDLWNKKCNEEVDMVGIILVEGELITRGQRYNKPIQIKNVIVTDSSGQIVQIEIKNPFLICMNELFKPKNTLAFINLHYRVYDPRHSVFILSTCDETEIKISPREIYLQEAKKNLEKWTKIHFEIIEKLEAKAIELCNPTLPH</sequence>
<dbReference type="EMBL" id="CAJVPK010000330">
    <property type="protein sequence ID" value="CAG8495234.1"/>
    <property type="molecule type" value="Genomic_DNA"/>
</dbReference>
<feature type="domain" description="BRCA2 OB1" evidence="1">
    <location>
        <begin position="369"/>
        <end position="489"/>
    </location>
</feature>
<feature type="domain" description="BRCA2 OB3" evidence="2">
    <location>
        <begin position="725"/>
        <end position="848"/>
    </location>
</feature>
<evidence type="ECO:0000313" key="4">
    <source>
        <dbReference type="EMBL" id="CAG8495234.1"/>
    </source>
</evidence>
<dbReference type="PANTHER" id="PTHR11289">
    <property type="entry name" value="BREAST CANCER TYPE 2 SUSCEPTIBILITY PROTEIN BRCA2"/>
    <property type="match status" value="1"/>
</dbReference>
<dbReference type="InterPro" id="IPR036315">
    <property type="entry name" value="BRCA2_hlx_sf"/>
</dbReference>
<dbReference type="InterPro" id="IPR015525">
    <property type="entry name" value="BRCA2"/>
</dbReference>
<reference evidence="4" key="1">
    <citation type="submission" date="2021-06" db="EMBL/GenBank/DDBJ databases">
        <authorList>
            <person name="Kallberg Y."/>
            <person name="Tangrot J."/>
            <person name="Rosling A."/>
        </authorList>
    </citation>
    <scope>NUCLEOTIDE SEQUENCE</scope>
    <source>
        <strain evidence="4">AZ414A</strain>
    </source>
</reference>
<name>A0A9N8WT83_9GLOM</name>
<dbReference type="Proteomes" id="UP000789706">
    <property type="component" value="Unassembled WGS sequence"/>
</dbReference>
<dbReference type="InterPro" id="IPR015252">
    <property type="entry name" value="BRCA2_hlx"/>
</dbReference>
<dbReference type="SUPFAM" id="SSF81878">
    <property type="entry name" value="BRCA2 tower domain"/>
    <property type="match status" value="1"/>
</dbReference>
<evidence type="ECO:0000313" key="5">
    <source>
        <dbReference type="Proteomes" id="UP000789706"/>
    </source>
</evidence>
<dbReference type="SUPFAM" id="SSF50249">
    <property type="entry name" value="Nucleic acid-binding proteins"/>
    <property type="match status" value="3"/>
</dbReference>
<gene>
    <name evidence="4" type="ORF">DEBURN_LOCUS4385</name>
</gene>
<accession>A0A9N8WT83</accession>
<dbReference type="GO" id="GO:0000724">
    <property type="term" value="P:double-strand break repair via homologous recombination"/>
    <property type="evidence" value="ECO:0007669"/>
    <property type="project" value="InterPro"/>
</dbReference>
<evidence type="ECO:0000259" key="2">
    <source>
        <dbReference type="Pfam" id="PF09104"/>
    </source>
</evidence>
<organism evidence="4 5">
    <name type="scientific">Diversispora eburnea</name>
    <dbReference type="NCBI Taxonomy" id="1213867"/>
    <lineage>
        <taxon>Eukaryota</taxon>
        <taxon>Fungi</taxon>
        <taxon>Fungi incertae sedis</taxon>
        <taxon>Mucoromycota</taxon>
        <taxon>Glomeromycotina</taxon>
        <taxon>Glomeromycetes</taxon>
        <taxon>Diversisporales</taxon>
        <taxon>Diversisporaceae</taxon>
        <taxon>Diversispora</taxon>
    </lineage>
</organism>
<dbReference type="Pfam" id="PF09103">
    <property type="entry name" value="BRCA-2_OB1"/>
    <property type="match status" value="1"/>
</dbReference>